<accession>A0A934S664</accession>
<dbReference type="EC" id="4.2.99.18" evidence="15"/>
<dbReference type="InterPro" id="IPR015887">
    <property type="entry name" value="DNA_glyclase_Znf_dom_DNA_BS"/>
</dbReference>
<evidence type="ECO:0000256" key="1">
    <source>
        <dbReference type="ARBA" id="ARBA00001668"/>
    </source>
</evidence>
<evidence type="ECO:0000313" key="18">
    <source>
        <dbReference type="EMBL" id="MBK1883346.1"/>
    </source>
</evidence>
<name>A0A934S664_9BACT</name>
<comment type="caution">
    <text evidence="18">The sequence shown here is derived from an EMBL/GenBank/DDBJ whole genome shotgun (WGS) entry which is preliminary data.</text>
</comment>
<comment type="similarity">
    <text evidence="2 15">Belongs to the FPG family.</text>
</comment>
<evidence type="ECO:0000256" key="6">
    <source>
        <dbReference type="ARBA" id="ARBA00022771"/>
    </source>
</evidence>
<dbReference type="SMART" id="SM00898">
    <property type="entry name" value="Fapy_DNA_glyco"/>
    <property type="match status" value="1"/>
</dbReference>
<evidence type="ECO:0000256" key="15">
    <source>
        <dbReference type="HAMAP-Rule" id="MF_00103"/>
    </source>
</evidence>
<gene>
    <name evidence="15 18" type="primary">mutM</name>
    <name evidence="15" type="synonym">fpg</name>
    <name evidence="18" type="ORF">JIN85_13040</name>
</gene>
<reference evidence="18" key="1">
    <citation type="submission" date="2021-01" db="EMBL/GenBank/DDBJ databases">
        <title>Modified the classification status of verrucomicrobia.</title>
        <authorList>
            <person name="Feng X."/>
        </authorList>
    </citation>
    <scope>NUCLEOTIDE SEQUENCE</scope>
    <source>
        <strain evidence="18">KCTC 22041</strain>
    </source>
</reference>
<feature type="active site" description="Proton donor; for delta-elimination activity" evidence="15">
    <location>
        <position position="263"/>
    </location>
</feature>
<keyword evidence="9 15" id="KW-0238">DNA-binding</keyword>
<evidence type="ECO:0000313" key="19">
    <source>
        <dbReference type="Proteomes" id="UP000603141"/>
    </source>
</evidence>
<feature type="active site" description="Schiff-base intermediate with DNA" evidence="15">
    <location>
        <position position="3"/>
    </location>
</feature>
<dbReference type="GO" id="GO:0034039">
    <property type="term" value="F:8-oxo-7,8-dihydroguanine DNA N-glycosylase activity"/>
    <property type="evidence" value="ECO:0007669"/>
    <property type="project" value="TreeGrafter"/>
</dbReference>
<evidence type="ECO:0000256" key="3">
    <source>
        <dbReference type="ARBA" id="ARBA00011245"/>
    </source>
</evidence>
<keyword evidence="5 15" id="KW-0227">DNA damage</keyword>
<dbReference type="EMBL" id="JAENIJ010000020">
    <property type="protein sequence ID" value="MBK1883346.1"/>
    <property type="molecule type" value="Genomic_DNA"/>
</dbReference>
<dbReference type="PROSITE" id="PS51066">
    <property type="entry name" value="ZF_FPG_2"/>
    <property type="match status" value="1"/>
</dbReference>
<evidence type="ECO:0000256" key="11">
    <source>
        <dbReference type="ARBA" id="ARBA00023239"/>
    </source>
</evidence>
<keyword evidence="11 15" id="KW-0456">Lyase</keyword>
<evidence type="ECO:0000259" key="16">
    <source>
        <dbReference type="PROSITE" id="PS51066"/>
    </source>
</evidence>
<dbReference type="FunFam" id="3.20.190.10:FF:000001">
    <property type="entry name" value="Formamidopyrimidine-DNA glycosylase"/>
    <property type="match status" value="1"/>
</dbReference>
<dbReference type="HAMAP" id="MF_00103">
    <property type="entry name" value="Fapy_DNA_glycosyl"/>
    <property type="match status" value="1"/>
</dbReference>
<comment type="cofactor">
    <cofactor evidence="15">
        <name>Zn(2+)</name>
        <dbReference type="ChEBI" id="CHEBI:29105"/>
    </cofactor>
    <text evidence="15">Binds 1 zinc ion per subunit.</text>
</comment>
<dbReference type="Pfam" id="PF01149">
    <property type="entry name" value="Fapy_DNA_glyco"/>
    <property type="match status" value="1"/>
</dbReference>
<dbReference type="CDD" id="cd08966">
    <property type="entry name" value="EcFpg-like_N"/>
    <property type="match status" value="1"/>
</dbReference>
<dbReference type="GO" id="GO:0140078">
    <property type="term" value="F:class I DNA-(apurinic or apyrimidinic site) endonuclease activity"/>
    <property type="evidence" value="ECO:0007669"/>
    <property type="project" value="UniProtKB-EC"/>
</dbReference>
<comment type="function">
    <text evidence="15">Involved in base excision repair of DNA damaged by oxidation or by mutagenic agents. Acts as DNA glycosylase that recognizes and removes damaged bases. Has a preference for oxidized purines, such as 7,8-dihydro-8-oxoguanine (8-oxoG). Has AP (apurinic/apyrimidinic) lyase activity and introduces nicks in the DNA strand. Cleaves the DNA backbone by beta-delta elimination to generate a single-strand break at the site of the removed base with both 3'- and 5'-phosphates.</text>
</comment>
<feature type="binding site" evidence="15">
    <location>
        <position position="154"/>
    </location>
    <ligand>
        <name>DNA</name>
        <dbReference type="ChEBI" id="CHEBI:16991"/>
    </ligand>
</feature>
<evidence type="ECO:0000256" key="5">
    <source>
        <dbReference type="ARBA" id="ARBA00022763"/>
    </source>
</evidence>
<evidence type="ECO:0000256" key="7">
    <source>
        <dbReference type="ARBA" id="ARBA00022801"/>
    </source>
</evidence>
<keyword evidence="19" id="KW-1185">Reference proteome</keyword>
<dbReference type="InterPro" id="IPR035937">
    <property type="entry name" value="FPG_N"/>
</dbReference>
<feature type="domain" description="Formamidopyrimidine-DNA glycosylase catalytic" evidence="17">
    <location>
        <begin position="3"/>
        <end position="114"/>
    </location>
</feature>
<dbReference type="InterPro" id="IPR000214">
    <property type="entry name" value="Znf_DNA_glyclase/AP_lyase"/>
</dbReference>
<dbReference type="GO" id="GO:0006284">
    <property type="term" value="P:base-excision repair"/>
    <property type="evidence" value="ECO:0007669"/>
    <property type="project" value="InterPro"/>
</dbReference>
<dbReference type="NCBIfam" id="TIGR00577">
    <property type="entry name" value="fpg"/>
    <property type="match status" value="1"/>
</dbReference>
<organism evidence="18 19">
    <name type="scientific">Luteolibacter pohnpeiensis</name>
    <dbReference type="NCBI Taxonomy" id="454153"/>
    <lineage>
        <taxon>Bacteria</taxon>
        <taxon>Pseudomonadati</taxon>
        <taxon>Verrucomicrobiota</taxon>
        <taxon>Verrucomicrobiia</taxon>
        <taxon>Verrucomicrobiales</taxon>
        <taxon>Verrucomicrobiaceae</taxon>
        <taxon>Luteolibacter</taxon>
    </lineage>
</organism>
<dbReference type="GO" id="GO:0003684">
    <property type="term" value="F:damaged DNA binding"/>
    <property type="evidence" value="ECO:0007669"/>
    <property type="project" value="InterPro"/>
</dbReference>
<keyword evidence="10 15" id="KW-0234">DNA repair</keyword>
<keyword evidence="4 15" id="KW-0479">Metal-binding</keyword>
<evidence type="ECO:0000256" key="8">
    <source>
        <dbReference type="ARBA" id="ARBA00022833"/>
    </source>
</evidence>
<dbReference type="PANTHER" id="PTHR22993:SF9">
    <property type="entry name" value="FORMAMIDOPYRIMIDINE-DNA GLYCOSYLASE"/>
    <property type="match status" value="1"/>
</dbReference>
<dbReference type="SUPFAM" id="SSF81624">
    <property type="entry name" value="N-terminal domain of MutM-like DNA repair proteins"/>
    <property type="match status" value="1"/>
</dbReference>
<evidence type="ECO:0000259" key="17">
    <source>
        <dbReference type="PROSITE" id="PS51068"/>
    </source>
</evidence>
<feature type="domain" description="FPG-type" evidence="16">
    <location>
        <begin position="239"/>
        <end position="273"/>
    </location>
</feature>
<feature type="binding site" evidence="15">
    <location>
        <position position="111"/>
    </location>
    <ligand>
        <name>DNA</name>
        <dbReference type="ChEBI" id="CHEBI:16991"/>
    </ligand>
</feature>
<keyword evidence="8 15" id="KW-0862">Zinc</keyword>
<comment type="catalytic activity">
    <reaction evidence="14 15">
        <text>2'-deoxyribonucleotide-(2'-deoxyribose 5'-phosphate)-2'-deoxyribonucleotide-DNA = a 3'-end 2'-deoxyribonucleotide-(2,3-dehydro-2,3-deoxyribose 5'-phosphate)-DNA + a 5'-end 5'-phospho-2'-deoxyribonucleoside-DNA + H(+)</text>
        <dbReference type="Rhea" id="RHEA:66592"/>
        <dbReference type="Rhea" id="RHEA-COMP:13180"/>
        <dbReference type="Rhea" id="RHEA-COMP:16897"/>
        <dbReference type="Rhea" id="RHEA-COMP:17067"/>
        <dbReference type="ChEBI" id="CHEBI:15378"/>
        <dbReference type="ChEBI" id="CHEBI:136412"/>
        <dbReference type="ChEBI" id="CHEBI:157695"/>
        <dbReference type="ChEBI" id="CHEBI:167181"/>
        <dbReference type="EC" id="4.2.99.18"/>
    </reaction>
</comment>
<dbReference type="Proteomes" id="UP000603141">
    <property type="component" value="Unassembled WGS sequence"/>
</dbReference>
<comment type="catalytic activity">
    <reaction evidence="1 15">
        <text>Hydrolysis of DNA containing ring-opened 7-methylguanine residues, releasing 2,6-diamino-4-hydroxy-5-(N-methyl)formamidopyrimidine.</text>
        <dbReference type="EC" id="3.2.2.23"/>
    </reaction>
</comment>
<evidence type="ECO:0000256" key="10">
    <source>
        <dbReference type="ARBA" id="ARBA00023204"/>
    </source>
</evidence>
<comment type="subunit">
    <text evidence="3 15">Monomer.</text>
</comment>
<keyword evidence="13 15" id="KW-0326">Glycosidase</keyword>
<evidence type="ECO:0000256" key="9">
    <source>
        <dbReference type="ARBA" id="ARBA00023125"/>
    </source>
</evidence>
<dbReference type="EC" id="3.2.2.23" evidence="15"/>
<evidence type="ECO:0000256" key="13">
    <source>
        <dbReference type="ARBA" id="ARBA00023295"/>
    </source>
</evidence>
<dbReference type="InterPro" id="IPR020629">
    <property type="entry name" value="FPG_Glyclase"/>
</dbReference>
<dbReference type="InterPro" id="IPR010979">
    <property type="entry name" value="Ribosomal_uS13-like_H2TH"/>
</dbReference>
<dbReference type="Pfam" id="PF06827">
    <property type="entry name" value="zf-FPG_IleRS"/>
    <property type="match status" value="1"/>
</dbReference>
<dbReference type="GO" id="GO:0008270">
    <property type="term" value="F:zinc ion binding"/>
    <property type="evidence" value="ECO:0007669"/>
    <property type="project" value="UniProtKB-UniRule"/>
</dbReference>
<keyword evidence="7 15" id="KW-0378">Hydrolase</keyword>
<dbReference type="SUPFAM" id="SSF57716">
    <property type="entry name" value="Glucocorticoid receptor-like (DNA-binding domain)"/>
    <property type="match status" value="1"/>
</dbReference>
<keyword evidence="12 15" id="KW-0511">Multifunctional enzyme</keyword>
<dbReference type="Gene3D" id="3.20.190.10">
    <property type="entry name" value="MutM-like, N-terminal"/>
    <property type="match status" value="1"/>
</dbReference>
<keyword evidence="6 15" id="KW-0863">Zinc-finger</keyword>
<evidence type="ECO:0000256" key="14">
    <source>
        <dbReference type="ARBA" id="ARBA00044632"/>
    </source>
</evidence>
<dbReference type="PANTHER" id="PTHR22993">
    <property type="entry name" value="FORMAMIDOPYRIMIDINE-DNA GLYCOSYLASE"/>
    <property type="match status" value="1"/>
</dbReference>
<dbReference type="NCBIfam" id="NF002211">
    <property type="entry name" value="PRK01103.1"/>
    <property type="match status" value="1"/>
</dbReference>
<proteinExistence type="inferred from homology"/>
<dbReference type="SMART" id="SM01232">
    <property type="entry name" value="H2TH"/>
    <property type="match status" value="1"/>
</dbReference>
<protein>
    <recommendedName>
        <fullName evidence="15">Formamidopyrimidine-DNA glycosylase</fullName>
        <shortName evidence="15">Fapy-DNA glycosylase</shortName>
        <ecNumber evidence="15">3.2.2.23</ecNumber>
    </recommendedName>
    <alternativeName>
        <fullName evidence="15">DNA-(apurinic or apyrimidinic site) lyase MutM</fullName>
        <shortName evidence="15">AP lyase MutM</shortName>
        <ecNumber evidence="15">4.2.99.18</ecNumber>
    </alternativeName>
</protein>
<dbReference type="InterPro" id="IPR015886">
    <property type="entry name" value="H2TH_FPG"/>
</dbReference>
<evidence type="ECO:0000256" key="4">
    <source>
        <dbReference type="ARBA" id="ARBA00022723"/>
    </source>
</evidence>
<dbReference type="AlphaFoldDB" id="A0A934S664"/>
<dbReference type="FunFam" id="1.10.8.50:FF:000003">
    <property type="entry name" value="Formamidopyrimidine-DNA glycosylase"/>
    <property type="match status" value="1"/>
</dbReference>
<dbReference type="Pfam" id="PF06831">
    <property type="entry name" value="H2TH"/>
    <property type="match status" value="1"/>
</dbReference>
<evidence type="ECO:0000256" key="2">
    <source>
        <dbReference type="ARBA" id="ARBA00009409"/>
    </source>
</evidence>
<dbReference type="PROSITE" id="PS01242">
    <property type="entry name" value="ZF_FPG_1"/>
    <property type="match status" value="1"/>
</dbReference>
<feature type="binding site" evidence="15">
    <location>
        <position position="92"/>
    </location>
    <ligand>
        <name>DNA</name>
        <dbReference type="ChEBI" id="CHEBI:16991"/>
    </ligand>
</feature>
<dbReference type="SUPFAM" id="SSF46946">
    <property type="entry name" value="S13-like H2TH domain"/>
    <property type="match status" value="1"/>
</dbReference>
<feature type="active site" description="Proton donor" evidence="15">
    <location>
        <position position="4"/>
    </location>
</feature>
<dbReference type="InterPro" id="IPR012319">
    <property type="entry name" value="FPG_cat"/>
</dbReference>
<dbReference type="InterPro" id="IPR010663">
    <property type="entry name" value="Znf_FPG/IleRS"/>
</dbReference>
<feature type="active site" description="Proton donor; for beta-elimination activity" evidence="15">
    <location>
        <position position="58"/>
    </location>
</feature>
<dbReference type="Gene3D" id="1.10.8.50">
    <property type="match status" value="1"/>
</dbReference>
<evidence type="ECO:0000256" key="12">
    <source>
        <dbReference type="ARBA" id="ARBA00023268"/>
    </source>
</evidence>
<dbReference type="PROSITE" id="PS51068">
    <property type="entry name" value="FPG_CAT"/>
    <property type="match status" value="1"/>
</dbReference>
<sequence>MVPELPEVETTRCGIEPHLTGAQIQEVIVKRYDLRWPVSDSVAELEQRTFIGVTRRSKYLLLAVNDGSTLLIHLGMSGSLRVIDPAEAWKKHDHFAVTLSTGMQLRFHDPRRFGVILHLKSESPFEHPLLASLGPEPLGDGFSATYLKSICSTRKSAIKQVIMDGKVVVGVGNIYASEALFRAGIRPQTQACRLSLPRLERLVSSIREVLSDAISAGGTTLRDFLKSDGQPGYFRQKLFVYDRKGEPCLVCGTEIRHAVQGQRSTYWCPTCQK</sequence>